<dbReference type="PANTHER" id="PTHR31807:SF2">
    <property type="entry name" value="PROTEIN SNOWY COTYLEDON 3"/>
    <property type="match status" value="1"/>
</dbReference>
<dbReference type="InterPro" id="IPR007573">
    <property type="entry name" value="QWRF"/>
</dbReference>
<keyword evidence="5" id="KW-1185">Reference proteome</keyword>
<comment type="caution">
    <text evidence="4">The sequence shown here is derived from an EMBL/GenBank/DDBJ whole genome shotgun (WGS) entry which is preliminary data.</text>
</comment>
<evidence type="ECO:0008006" key="6">
    <source>
        <dbReference type="Google" id="ProtNLM"/>
    </source>
</evidence>
<evidence type="ECO:0000256" key="2">
    <source>
        <dbReference type="SAM" id="Coils"/>
    </source>
</evidence>
<feature type="region of interest" description="Disordered" evidence="3">
    <location>
        <begin position="1"/>
        <end position="106"/>
    </location>
</feature>
<dbReference type="GO" id="GO:0051225">
    <property type="term" value="P:spindle assembly"/>
    <property type="evidence" value="ECO:0007669"/>
    <property type="project" value="TreeGrafter"/>
</dbReference>
<feature type="compositionally biased region" description="Polar residues" evidence="3">
    <location>
        <begin position="134"/>
        <end position="147"/>
    </location>
</feature>
<name>A0AAD3XFU3_NEPGR</name>
<gene>
    <name evidence="4" type="ORF">Nepgr_004944</name>
</gene>
<proteinExistence type="inferred from homology"/>
<dbReference type="PANTHER" id="PTHR31807">
    <property type="entry name" value="AUGMIN FAMILY MEMBER"/>
    <property type="match status" value="1"/>
</dbReference>
<dbReference type="AlphaFoldDB" id="A0AAD3XFU3"/>
<keyword evidence="2" id="KW-0175">Coiled coil</keyword>
<feature type="region of interest" description="Disordered" evidence="3">
    <location>
        <begin position="134"/>
        <end position="190"/>
    </location>
</feature>
<evidence type="ECO:0000313" key="5">
    <source>
        <dbReference type="Proteomes" id="UP001279734"/>
    </source>
</evidence>
<feature type="compositionally biased region" description="Polar residues" evidence="3">
    <location>
        <begin position="75"/>
        <end position="87"/>
    </location>
</feature>
<dbReference type="Pfam" id="PF04484">
    <property type="entry name" value="QWRF"/>
    <property type="match status" value="1"/>
</dbReference>
<dbReference type="GO" id="GO:0005880">
    <property type="term" value="C:nuclear microtubule"/>
    <property type="evidence" value="ECO:0007669"/>
    <property type="project" value="TreeGrafter"/>
</dbReference>
<dbReference type="GO" id="GO:0005737">
    <property type="term" value="C:cytoplasm"/>
    <property type="evidence" value="ECO:0007669"/>
    <property type="project" value="TreeGrafter"/>
</dbReference>
<feature type="compositionally biased region" description="Basic and acidic residues" evidence="3">
    <location>
        <begin position="148"/>
        <end position="164"/>
    </location>
</feature>
<feature type="compositionally biased region" description="Low complexity" evidence="3">
    <location>
        <begin position="261"/>
        <end position="278"/>
    </location>
</feature>
<accession>A0AAD3XFU3</accession>
<dbReference type="Proteomes" id="UP001279734">
    <property type="component" value="Unassembled WGS sequence"/>
</dbReference>
<comment type="similarity">
    <text evidence="1">Belongs to the QWRF family.</text>
</comment>
<evidence type="ECO:0000313" key="4">
    <source>
        <dbReference type="EMBL" id="GMH03105.1"/>
    </source>
</evidence>
<sequence>MVVAISRQEIHENGATSRPAFLPSERENGFPGRRPRAREVPSRYMSPSSSTTTTTTSSTSSSSSAISRRFPSPLVSRTSSNSIPRRSQSVDRRRPATPKPANASEVSAATKLLVTSTRSLSVSFQGETFSLPISKTKPVNLSNNGRKSTPERRRVTPSRGKVDGDQAENPKSVDQQRWPGRTQPSNPLSRSLDCYYMEKKVIESAVLARALQESLTDESRRASIDGISNFNSGNGDVLSGIGDALDASSMNESSIPSDLTASDTESVSSGSTSGAHESNGVARGRSGPGGIMVSARFWQETQMRLRRLQDSGSMLSTSPSSKMAAPSKFNQSRKFRDEPLMCPRTISSPIRGITRPASPAKLITSSTSSPLRGISPSRLRSPVAGSLNGYFCDTPSVFSFYVDVRRGRVGENRIVDAHQLRLLYNRHLQWRFMNASADTALLLQRQIAEKSLWNAWRAIACICDSVRHKRTQLQLLKQKLKLTFVLRGQITYLEEWSHLDKEHLSSLQGAIEALKASTLRLPVVGGAIVDIQSVKEAVCSTVEVMQAMSSSMCLLFTRVEEVKSLLAELENTAAKERALLEQCKHILSTLVSMQVKDCSLRTHVLQLNRLPIA</sequence>
<feature type="coiled-coil region" evidence="2">
    <location>
        <begin position="559"/>
        <end position="586"/>
    </location>
</feature>
<feature type="compositionally biased region" description="Low complexity" evidence="3">
    <location>
        <begin position="48"/>
        <end position="64"/>
    </location>
</feature>
<reference evidence="4" key="1">
    <citation type="submission" date="2023-05" db="EMBL/GenBank/DDBJ databases">
        <title>Nepenthes gracilis genome sequencing.</title>
        <authorList>
            <person name="Fukushima K."/>
        </authorList>
    </citation>
    <scope>NUCLEOTIDE SEQUENCE</scope>
    <source>
        <strain evidence="4">SING2019-196</strain>
    </source>
</reference>
<organism evidence="4 5">
    <name type="scientific">Nepenthes gracilis</name>
    <name type="common">Slender pitcher plant</name>
    <dbReference type="NCBI Taxonomy" id="150966"/>
    <lineage>
        <taxon>Eukaryota</taxon>
        <taxon>Viridiplantae</taxon>
        <taxon>Streptophyta</taxon>
        <taxon>Embryophyta</taxon>
        <taxon>Tracheophyta</taxon>
        <taxon>Spermatophyta</taxon>
        <taxon>Magnoliopsida</taxon>
        <taxon>eudicotyledons</taxon>
        <taxon>Gunneridae</taxon>
        <taxon>Pentapetalae</taxon>
        <taxon>Caryophyllales</taxon>
        <taxon>Nepenthaceae</taxon>
        <taxon>Nepenthes</taxon>
    </lineage>
</organism>
<feature type="compositionally biased region" description="Polar residues" evidence="3">
    <location>
        <begin position="249"/>
        <end position="260"/>
    </location>
</feature>
<evidence type="ECO:0000256" key="1">
    <source>
        <dbReference type="ARBA" id="ARBA00010016"/>
    </source>
</evidence>
<dbReference type="EMBL" id="BSYO01000004">
    <property type="protein sequence ID" value="GMH03105.1"/>
    <property type="molecule type" value="Genomic_DNA"/>
</dbReference>
<protein>
    <recommendedName>
        <fullName evidence="6">QWRF motif-containing protein 2</fullName>
    </recommendedName>
</protein>
<dbReference type="GO" id="GO:0008017">
    <property type="term" value="F:microtubule binding"/>
    <property type="evidence" value="ECO:0007669"/>
    <property type="project" value="TreeGrafter"/>
</dbReference>
<feature type="region of interest" description="Disordered" evidence="3">
    <location>
        <begin position="249"/>
        <end position="288"/>
    </location>
</feature>
<evidence type="ECO:0000256" key="3">
    <source>
        <dbReference type="SAM" id="MobiDB-lite"/>
    </source>
</evidence>